<proteinExistence type="predicted"/>
<organism evidence="3 4">
    <name type="scientific">Pseudomarimonas salicorniae</name>
    <dbReference type="NCBI Taxonomy" id="2933270"/>
    <lineage>
        <taxon>Bacteria</taxon>
        <taxon>Pseudomonadati</taxon>
        <taxon>Pseudomonadota</taxon>
        <taxon>Gammaproteobacteria</taxon>
        <taxon>Lysobacterales</taxon>
        <taxon>Lysobacteraceae</taxon>
        <taxon>Pseudomarimonas</taxon>
    </lineage>
</organism>
<dbReference type="Pfam" id="PF04972">
    <property type="entry name" value="BON"/>
    <property type="match status" value="3"/>
</dbReference>
<evidence type="ECO:0000256" key="1">
    <source>
        <dbReference type="SAM" id="SignalP"/>
    </source>
</evidence>
<gene>
    <name evidence="3" type="ORF">M0G41_16805</name>
</gene>
<name>A0ABT0GLD3_9GAMM</name>
<evidence type="ECO:0000313" key="4">
    <source>
        <dbReference type="Proteomes" id="UP001431449"/>
    </source>
</evidence>
<reference evidence="3" key="1">
    <citation type="submission" date="2022-04" db="EMBL/GenBank/DDBJ databases">
        <title>Lysobacter sp. CAU 1642 isolated from sea sand.</title>
        <authorList>
            <person name="Kim W."/>
        </authorList>
    </citation>
    <scope>NUCLEOTIDE SEQUENCE</scope>
    <source>
        <strain evidence="3">CAU 1642</strain>
    </source>
</reference>
<dbReference type="InterPro" id="IPR007055">
    <property type="entry name" value="BON_dom"/>
</dbReference>
<protein>
    <submittedName>
        <fullName evidence="3">BON domain-containing protein</fullName>
    </submittedName>
</protein>
<feature type="domain" description="BON" evidence="2">
    <location>
        <begin position="121"/>
        <end position="190"/>
    </location>
</feature>
<dbReference type="InterPro" id="IPR014004">
    <property type="entry name" value="Transpt-assoc_nodulatn_dom_bac"/>
</dbReference>
<dbReference type="PANTHER" id="PTHR34606">
    <property type="entry name" value="BON DOMAIN-CONTAINING PROTEIN"/>
    <property type="match status" value="1"/>
</dbReference>
<evidence type="ECO:0000313" key="3">
    <source>
        <dbReference type="EMBL" id="MCK7595321.1"/>
    </source>
</evidence>
<feature type="signal peptide" evidence="1">
    <location>
        <begin position="1"/>
        <end position="27"/>
    </location>
</feature>
<dbReference type="Gene3D" id="3.30.1340.30">
    <property type="match status" value="3"/>
</dbReference>
<feature type="domain" description="BON" evidence="2">
    <location>
        <begin position="205"/>
        <end position="274"/>
    </location>
</feature>
<dbReference type="Proteomes" id="UP001431449">
    <property type="component" value="Unassembled WGS sequence"/>
</dbReference>
<evidence type="ECO:0000259" key="2">
    <source>
        <dbReference type="PROSITE" id="PS50914"/>
    </source>
</evidence>
<dbReference type="SMART" id="SM00749">
    <property type="entry name" value="BON"/>
    <property type="match status" value="2"/>
</dbReference>
<sequence>MNTRTRSIALASAIYFALSLSAPLALAADASVGITNARMESQIWTTYMLSPYLRSHDLRVSVVDGIATLEGVVEEDVNKDLAEQIARGVDGISKVDNRIAVKADYRPSAKGASRKYGDKVDDATTTAVVRAKLSWSRQADAKPVEVTTRDGKVTLKGEADSAAAKSHMTQLARNTDGVTGVDDRLLTVQSTKSPAAEPTMGEAMADTWITTKVKSTFMYSSNVDGADISVSTLAGVVTLTGRVDSGAERALAIELARNIRGVKRVDASTLAFVPLDAVSAVGER</sequence>
<dbReference type="PANTHER" id="PTHR34606:SF15">
    <property type="entry name" value="BON DOMAIN-CONTAINING PROTEIN"/>
    <property type="match status" value="1"/>
</dbReference>
<feature type="chain" id="PRO_5046860367" evidence="1">
    <location>
        <begin position="28"/>
        <end position="284"/>
    </location>
</feature>
<accession>A0ABT0GLD3</accession>
<dbReference type="EMBL" id="JALNMH010000016">
    <property type="protein sequence ID" value="MCK7595321.1"/>
    <property type="molecule type" value="Genomic_DNA"/>
</dbReference>
<keyword evidence="1" id="KW-0732">Signal</keyword>
<comment type="caution">
    <text evidence="3">The sequence shown here is derived from an EMBL/GenBank/DDBJ whole genome shotgun (WGS) entry which is preliminary data.</text>
</comment>
<feature type="domain" description="BON" evidence="2">
    <location>
        <begin position="35"/>
        <end position="103"/>
    </location>
</feature>
<dbReference type="InterPro" id="IPR051686">
    <property type="entry name" value="Lipoprotein_DolP"/>
</dbReference>
<keyword evidence="4" id="KW-1185">Reference proteome</keyword>
<dbReference type="PROSITE" id="PS50914">
    <property type="entry name" value="BON"/>
    <property type="match status" value="3"/>
</dbReference>
<dbReference type="RefSeq" id="WP_248211182.1">
    <property type="nucleotide sequence ID" value="NZ_JALNMH010000016.1"/>
</dbReference>